<accession>A0ABP0YMX6</accession>
<keyword evidence="2" id="KW-1185">Reference proteome</keyword>
<name>A0ABP0YMX6_9ROSI</name>
<protein>
    <submittedName>
        <fullName evidence="1">Uncharacterized protein</fullName>
    </submittedName>
</protein>
<gene>
    <name evidence="1" type="ORF">CITCOLO1_LOCUS13963</name>
</gene>
<proteinExistence type="predicted"/>
<evidence type="ECO:0000313" key="1">
    <source>
        <dbReference type="EMBL" id="CAK9321869.1"/>
    </source>
</evidence>
<organism evidence="1 2">
    <name type="scientific">Citrullus colocynthis</name>
    <name type="common">colocynth</name>
    <dbReference type="NCBI Taxonomy" id="252529"/>
    <lineage>
        <taxon>Eukaryota</taxon>
        <taxon>Viridiplantae</taxon>
        <taxon>Streptophyta</taxon>
        <taxon>Embryophyta</taxon>
        <taxon>Tracheophyta</taxon>
        <taxon>Spermatophyta</taxon>
        <taxon>Magnoliopsida</taxon>
        <taxon>eudicotyledons</taxon>
        <taxon>Gunneridae</taxon>
        <taxon>Pentapetalae</taxon>
        <taxon>rosids</taxon>
        <taxon>fabids</taxon>
        <taxon>Cucurbitales</taxon>
        <taxon>Cucurbitaceae</taxon>
        <taxon>Benincaseae</taxon>
        <taxon>Citrullus</taxon>
    </lineage>
</organism>
<dbReference type="EMBL" id="OZ021739">
    <property type="protein sequence ID" value="CAK9321869.1"/>
    <property type="molecule type" value="Genomic_DNA"/>
</dbReference>
<sequence length="220" mass="25217">MVARNQEISGGCFFRMCLRFVSYGFNIRGMCLEVVESPMARELDRFCMGCWVIWFDRNLVNMGIPLHHLFLTLDVGEERNKAGCNCDGDGRSGQNSESIGDSLLVVLWELDEEYNPIVATIQGRVDIKWTDLQPKMLNDLISKILTRQVRWKDPLRLIWQLVETPVKEDRSKIEVPSTKIDSFNRLTVVSVEMIEAEEGRDGMVMAIIAQLVKYVQNLVT</sequence>
<dbReference type="Proteomes" id="UP001642487">
    <property type="component" value="Chromosome 5"/>
</dbReference>
<reference evidence="1 2" key="1">
    <citation type="submission" date="2024-03" db="EMBL/GenBank/DDBJ databases">
        <authorList>
            <person name="Gkanogiannis A."/>
            <person name="Becerra Lopez-Lavalle L."/>
        </authorList>
    </citation>
    <scope>NUCLEOTIDE SEQUENCE [LARGE SCALE GENOMIC DNA]</scope>
</reference>
<evidence type="ECO:0000313" key="2">
    <source>
        <dbReference type="Proteomes" id="UP001642487"/>
    </source>
</evidence>